<dbReference type="AlphaFoldDB" id="A0A967C274"/>
<keyword evidence="3" id="KW-1185">Reference proteome</keyword>
<feature type="transmembrane region" description="Helical" evidence="1">
    <location>
        <begin position="140"/>
        <end position="168"/>
    </location>
</feature>
<feature type="transmembrane region" description="Helical" evidence="1">
    <location>
        <begin position="101"/>
        <end position="120"/>
    </location>
</feature>
<dbReference type="EMBL" id="JAAQPH010000003">
    <property type="protein sequence ID" value="NIA67988.1"/>
    <property type="molecule type" value="Genomic_DNA"/>
</dbReference>
<accession>A0A967C274</accession>
<feature type="transmembrane region" description="Helical" evidence="1">
    <location>
        <begin position="242"/>
        <end position="266"/>
    </location>
</feature>
<gene>
    <name evidence="2" type="ORF">HBA54_05230</name>
</gene>
<reference evidence="2" key="1">
    <citation type="submission" date="2020-03" db="EMBL/GenBank/DDBJ databases">
        <title>Genome of Pelagibius litoralis DSM 21314T.</title>
        <authorList>
            <person name="Wang G."/>
        </authorList>
    </citation>
    <scope>NUCLEOTIDE SEQUENCE</scope>
    <source>
        <strain evidence="2">DSM 21314</strain>
    </source>
</reference>
<dbReference type="Proteomes" id="UP000761264">
    <property type="component" value="Unassembled WGS sequence"/>
</dbReference>
<dbReference type="RefSeq" id="WP_167222095.1">
    <property type="nucleotide sequence ID" value="NZ_JAAQPH010000003.1"/>
</dbReference>
<organism evidence="2 3">
    <name type="scientific">Pelagibius litoralis</name>
    <dbReference type="NCBI Taxonomy" id="374515"/>
    <lineage>
        <taxon>Bacteria</taxon>
        <taxon>Pseudomonadati</taxon>
        <taxon>Pseudomonadota</taxon>
        <taxon>Alphaproteobacteria</taxon>
        <taxon>Rhodospirillales</taxon>
        <taxon>Rhodovibrionaceae</taxon>
        <taxon>Pelagibius</taxon>
    </lineage>
</organism>
<proteinExistence type="predicted"/>
<feature type="transmembrane region" description="Helical" evidence="1">
    <location>
        <begin position="57"/>
        <end position="80"/>
    </location>
</feature>
<evidence type="ECO:0000313" key="2">
    <source>
        <dbReference type="EMBL" id="NIA67988.1"/>
    </source>
</evidence>
<evidence type="ECO:0000256" key="1">
    <source>
        <dbReference type="SAM" id="Phobius"/>
    </source>
</evidence>
<name>A0A967C274_9PROT</name>
<protein>
    <submittedName>
        <fullName evidence="2">Uncharacterized protein</fullName>
    </submittedName>
</protein>
<feature type="transmembrane region" description="Helical" evidence="1">
    <location>
        <begin position="189"/>
        <end position="215"/>
    </location>
</feature>
<feature type="transmembrane region" description="Helical" evidence="1">
    <location>
        <begin position="31"/>
        <end position="51"/>
    </location>
</feature>
<evidence type="ECO:0000313" key="3">
    <source>
        <dbReference type="Proteomes" id="UP000761264"/>
    </source>
</evidence>
<keyword evidence="1" id="KW-0812">Transmembrane</keyword>
<comment type="caution">
    <text evidence="2">The sequence shown here is derived from an EMBL/GenBank/DDBJ whole genome shotgun (WGS) entry which is preliminary data.</text>
</comment>
<keyword evidence="1" id="KW-0472">Membrane</keyword>
<sequence length="276" mass="30174">MSTTELSPPTKLPIWQTAKAGYSETYRNLRAFLTAAALPFALSLLLAATFADAPEGQGFTILHSALDILIVALFELAWYRHLMLQSAETRPRLLPRPGARLLAYLGYAWLLGLAFIPAMLTLEQPTGTEDTASTAHGMLLAQMAAVILLYIFALYLNVRLGFAFLWIAIDETGRLGESWRSTKDNGLRLLAVVMIVAAPFLGIAVIGSVVTATMFPDVLTQLETPEAGGGPFWFGLVAEQTLIYIFYAVGSAAFVHAFSNLTGWSLNQKKILERFD</sequence>
<keyword evidence="1" id="KW-1133">Transmembrane helix</keyword>